<organism evidence="8 9">
    <name type="scientific">Parachaetomium inaequale</name>
    <dbReference type="NCBI Taxonomy" id="2588326"/>
    <lineage>
        <taxon>Eukaryota</taxon>
        <taxon>Fungi</taxon>
        <taxon>Dikarya</taxon>
        <taxon>Ascomycota</taxon>
        <taxon>Pezizomycotina</taxon>
        <taxon>Sordariomycetes</taxon>
        <taxon>Sordariomycetidae</taxon>
        <taxon>Sordariales</taxon>
        <taxon>Chaetomiaceae</taxon>
        <taxon>Parachaetomium</taxon>
    </lineage>
</organism>
<evidence type="ECO:0000256" key="5">
    <source>
        <dbReference type="ARBA" id="ARBA00023033"/>
    </source>
</evidence>
<dbReference type="SUPFAM" id="SSF51905">
    <property type="entry name" value="FAD/NAD(P)-binding domain"/>
    <property type="match status" value="1"/>
</dbReference>
<keyword evidence="3" id="KW-0274">FAD</keyword>
<dbReference type="PANTHER" id="PTHR13789">
    <property type="entry name" value="MONOOXYGENASE"/>
    <property type="match status" value="1"/>
</dbReference>
<evidence type="ECO:0000256" key="1">
    <source>
        <dbReference type="ARBA" id="ARBA00007992"/>
    </source>
</evidence>
<evidence type="ECO:0000256" key="2">
    <source>
        <dbReference type="ARBA" id="ARBA00022630"/>
    </source>
</evidence>
<feature type="transmembrane region" description="Helical" evidence="6">
    <location>
        <begin position="25"/>
        <end position="45"/>
    </location>
</feature>
<evidence type="ECO:0000313" key="9">
    <source>
        <dbReference type="Proteomes" id="UP001303115"/>
    </source>
</evidence>
<dbReference type="InterPro" id="IPR050493">
    <property type="entry name" value="FAD-dep_Monooxygenase_BioMet"/>
</dbReference>
<keyword evidence="6" id="KW-1133">Transmembrane helix</keyword>
<keyword evidence="6" id="KW-0812">Transmembrane</keyword>
<protein>
    <recommendedName>
        <fullName evidence="7">FAD-binding domain-containing protein</fullName>
    </recommendedName>
</protein>
<dbReference type="EMBL" id="MU854648">
    <property type="protein sequence ID" value="KAK4032113.1"/>
    <property type="molecule type" value="Genomic_DNA"/>
</dbReference>
<evidence type="ECO:0000256" key="3">
    <source>
        <dbReference type="ARBA" id="ARBA00022827"/>
    </source>
</evidence>
<evidence type="ECO:0000259" key="7">
    <source>
        <dbReference type="Pfam" id="PF01494"/>
    </source>
</evidence>
<dbReference type="Proteomes" id="UP001303115">
    <property type="component" value="Unassembled WGS sequence"/>
</dbReference>
<comment type="caution">
    <text evidence="8">The sequence shown here is derived from an EMBL/GenBank/DDBJ whole genome shotgun (WGS) entry which is preliminary data.</text>
</comment>
<proteinExistence type="inferred from homology"/>
<evidence type="ECO:0000256" key="6">
    <source>
        <dbReference type="SAM" id="Phobius"/>
    </source>
</evidence>
<keyword evidence="6" id="KW-0472">Membrane</keyword>
<gene>
    <name evidence="8" type="ORF">C8A01DRAFT_20779</name>
</gene>
<dbReference type="InterPro" id="IPR036188">
    <property type="entry name" value="FAD/NAD-bd_sf"/>
</dbReference>
<keyword evidence="4" id="KW-0560">Oxidoreductase</keyword>
<comment type="similarity">
    <text evidence="1">Belongs to the paxM FAD-dependent monooxygenase family.</text>
</comment>
<keyword evidence="5" id="KW-0503">Monooxygenase</keyword>
<dbReference type="PRINTS" id="PR00420">
    <property type="entry name" value="RNGMNOXGNASE"/>
</dbReference>
<feature type="domain" description="FAD-binding" evidence="7">
    <location>
        <begin position="27"/>
        <end position="380"/>
    </location>
</feature>
<dbReference type="InterPro" id="IPR002938">
    <property type="entry name" value="FAD-bd"/>
</dbReference>
<accession>A0AAN6SLV9</accession>
<dbReference type="SUPFAM" id="SSF54373">
    <property type="entry name" value="FAD-linked reductases, C-terminal domain"/>
    <property type="match status" value="1"/>
</dbReference>
<keyword evidence="2" id="KW-0285">Flavoprotein</keyword>
<dbReference type="GO" id="GO:0004497">
    <property type="term" value="F:monooxygenase activity"/>
    <property type="evidence" value="ECO:0007669"/>
    <property type="project" value="UniProtKB-KW"/>
</dbReference>
<evidence type="ECO:0000256" key="4">
    <source>
        <dbReference type="ARBA" id="ARBA00023002"/>
    </source>
</evidence>
<dbReference type="Pfam" id="PF01494">
    <property type="entry name" value="FAD_binding_3"/>
    <property type="match status" value="1"/>
</dbReference>
<name>A0AAN6SLV9_9PEZI</name>
<dbReference type="Gene3D" id="3.50.50.60">
    <property type="entry name" value="FAD/NAD(P)-binding domain"/>
    <property type="match status" value="1"/>
</dbReference>
<sequence length="437" mass="48134">MADGEGAPSASASANAAGQDSGNKLVIVIVGAGLGGLLAAIGLALDGHRITILEQAASFGEVGAGMRIPPNCFKILRRWGVNTTYLKKTHSNGNRFVRYDNGALLADMPHGVPELDFGGSYLMVHRADYHTVLLERALELGVVIRAGNRVEDYDWDVPAAILQGGETVRGDLVVVADGAQSSARAEFQGHELPPTDTGDIVYRILIPAHELLSDPEMRDLISQPWVTSWCGPEAHVIGYPVRGGEVYNVVFCCSKTSMQDRPFQPGENKLVISDNSELLRRFAGWESRVQKLIALSGKDFLKWRLYDLDLVDNWVHRSGKAVLLGDAVHPMLPYMSSGAAMACEDAAVLRKMLSGTTRQSLAGRLHKYHALRQPRASKVQKAGRVLQEAYHLPDGEGQRERDIWITKDDEKNPIYWGHKERRDWLFGHDAEDIQVVE</sequence>
<dbReference type="PANTHER" id="PTHR13789:SF147">
    <property type="entry name" value="PUTATIVE (AFU_ORTHOLOGUE AFUA_2G01950)-RELATED"/>
    <property type="match status" value="1"/>
</dbReference>
<dbReference type="AlphaFoldDB" id="A0AAN6SLV9"/>
<reference evidence="9" key="1">
    <citation type="journal article" date="2023" name="Mol. Phylogenet. Evol.">
        <title>Genome-scale phylogeny and comparative genomics of the fungal order Sordariales.</title>
        <authorList>
            <person name="Hensen N."/>
            <person name="Bonometti L."/>
            <person name="Westerberg I."/>
            <person name="Brannstrom I.O."/>
            <person name="Guillou S."/>
            <person name="Cros-Aarteil S."/>
            <person name="Calhoun S."/>
            <person name="Haridas S."/>
            <person name="Kuo A."/>
            <person name="Mondo S."/>
            <person name="Pangilinan J."/>
            <person name="Riley R."/>
            <person name="LaButti K."/>
            <person name="Andreopoulos B."/>
            <person name="Lipzen A."/>
            <person name="Chen C."/>
            <person name="Yan M."/>
            <person name="Daum C."/>
            <person name="Ng V."/>
            <person name="Clum A."/>
            <person name="Steindorff A."/>
            <person name="Ohm R.A."/>
            <person name="Martin F."/>
            <person name="Silar P."/>
            <person name="Natvig D.O."/>
            <person name="Lalanne C."/>
            <person name="Gautier V."/>
            <person name="Ament-Velasquez S.L."/>
            <person name="Kruys A."/>
            <person name="Hutchinson M.I."/>
            <person name="Powell A.J."/>
            <person name="Barry K."/>
            <person name="Miller A.N."/>
            <person name="Grigoriev I.V."/>
            <person name="Debuchy R."/>
            <person name="Gladieux P."/>
            <person name="Hiltunen Thoren M."/>
            <person name="Johannesson H."/>
        </authorList>
    </citation>
    <scope>NUCLEOTIDE SEQUENCE [LARGE SCALE GENOMIC DNA]</scope>
    <source>
        <strain evidence="9">CBS 284.82</strain>
    </source>
</reference>
<evidence type="ECO:0000313" key="8">
    <source>
        <dbReference type="EMBL" id="KAK4032113.1"/>
    </source>
</evidence>
<dbReference type="GO" id="GO:0071949">
    <property type="term" value="F:FAD binding"/>
    <property type="evidence" value="ECO:0007669"/>
    <property type="project" value="InterPro"/>
</dbReference>
<keyword evidence="9" id="KW-1185">Reference proteome</keyword>